<proteinExistence type="inferred from homology"/>
<keyword evidence="4 8" id="KW-0812">Transmembrane</keyword>
<dbReference type="EMBL" id="CAICTM010000025">
    <property type="protein sequence ID" value="CAB9497788.1"/>
    <property type="molecule type" value="Genomic_DNA"/>
</dbReference>
<evidence type="ECO:0000256" key="5">
    <source>
        <dbReference type="ARBA" id="ARBA00022989"/>
    </source>
</evidence>
<accession>A0A9N8H5L0</accession>
<organism evidence="9 10">
    <name type="scientific">Seminavis robusta</name>
    <dbReference type="NCBI Taxonomy" id="568900"/>
    <lineage>
        <taxon>Eukaryota</taxon>
        <taxon>Sar</taxon>
        <taxon>Stramenopiles</taxon>
        <taxon>Ochrophyta</taxon>
        <taxon>Bacillariophyta</taxon>
        <taxon>Bacillariophyceae</taxon>
        <taxon>Bacillariophycidae</taxon>
        <taxon>Naviculales</taxon>
        <taxon>Naviculaceae</taxon>
        <taxon>Seminavis</taxon>
    </lineage>
</organism>
<evidence type="ECO:0000256" key="2">
    <source>
        <dbReference type="ARBA" id="ARBA00005914"/>
    </source>
</evidence>
<feature type="transmembrane region" description="Helical" evidence="8">
    <location>
        <begin position="245"/>
        <end position="265"/>
    </location>
</feature>
<dbReference type="PANTHER" id="PTHR10464">
    <property type="entry name" value="UREA TRANSPORTER"/>
    <property type="match status" value="1"/>
</dbReference>
<comment type="caution">
    <text evidence="9">The sequence shown here is derived from an EMBL/GenBank/DDBJ whole genome shotgun (WGS) entry which is preliminary data.</text>
</comment>
<protein>
    <submittedName>
        <fullName evidence="9">Urea transporter</fullName>
    </submittedName>
</protein>
<feature type="transmembrane region" description="Helical" evidence="8">
    <location>
        <begin position="277"/>
        <end position="298"/>
    </location>
</feature>
<keyword evidence="10" id="KW-1185">Reference proteome</keyword>
<dbReference type="Pfam" id="PF03253">
    <property type="entry name" value="UT"/>
    <property type="match status" value="1"/>
</dbReference>
<feature type="transmembrane region" description="Helical" evidence="8">
    <location>
        <begin position="319"/>
        <end position="338"/>
    </location>
</feature>
<evidence type="ECO:0000256" key="8">
    <source>
        <dbReference type="SAM" id="Phobius"/>
    </source>
</evidence>
<evidence type="ECO:0000256" key="1">
    <source>
        <dbReference type="ARBA" id="ARBA00004651"/>
    </source>
</evidence>
<dbReference type="AlphaFoldDB" id="A0A9N8H5L0"/>
<keyword evidence="5 8" id="KW-1133">Transmembrane helix</keyword>
<name>A0A9N8H5L0_9STRA</name>
<evidence type="ECO:0000256" key="4">
    <source>
        <dbReference type="ARBA" id="ARBA00022692"/>
    </source>
</evidence>
<evidence type="ECO:0000256" key="7">
    <source>
        <dbReference type="ARBA" id="ARBA00033993"/>
    </source>
</evidence>
<evidence type="ECO:0000313" key="10">
    <source>
        <dbReference type="Proteomes" id="UP001153069"/>
    </source>
</evidence>
<comment type="catalytic activity">
    <reaction evidence="7">
        <text>urea(in) = urea(out)</text>
        <dbReference type="Rhea" id="RHEA:32799"/>
        <dbReference type="ChEBI" id="CHEBI:16199"/>
    </reaction>
</comment>
<dbReference type="GO" id="GO:0015204">
    <property type="term" value="F:urea transmembrane transporter activity"/>
    <property type="evidence" value="ECO:0007669"/>
    <property type="project" value="InterPro"/>
</dbReference>
<gene>
    <name evidence="9" type="ORF">SEMRO_25_G017310.1</name>
</gene>
<evidence type="ECO:0000256" key="3">
    <source>
        <dbReference type="ARBA" id="ARBA00022475"/>
    </source>
</evidence>
<evidence type="ECO:0000256" key="6">
    <source>
        <dbReference type="ARBA" id="ARBA00023136"/>
    </source>
</evidence>
<dbReference type="InterPro" id="IPR004937">
    <property type="entry name" value="Urea_transporter"/>
</dbReference>
<keyword evidence="6 8" id="KW-0472">Membrane</keyword>
<comment type="similarity">
    <text evidence="2">Belongs to the urea transporter family.</text>
</comment>
<dbReference type="Gene3D" id="1.10.3430.10">
    <property type="entry name" value="Ammonium transporter AmtB like domains"/>
    <property type="match status" value="1"/>
</dbReference>
<sequence>MASTLRLRLLPRLSTTSRQRCFPLNTSRKACYVRFQSSFSSEDDKEEDLPTSVKPELPSITSLPDATLRGVGQVIFLNSTTSGLAVLGGLAIGNPYLAVLAATGAATATTAAHFSGLDKAALQDGLFGYNGCLVGCAAAVFINPLPAASLLSPIALNAATAGMTTTILGSAATPFVASALKPALGSVPQFTLAFNMVTLSVLLRTKPLLAAEEPTATEGAADAAEAVTALTDVLIHAPWKGISQIFVVESSLAGAAIVGGIAYYSRGLAAHTLLGSSIGAATGALMGADMASLAMGLYGFNSALTSLGVGVFYVHSPQVMALSAGGAAATAVVFGAMGDLFGAYGSPCLTLPFCLTMSGCYLLADTMPGLKLAEAPHSPERNE</sequence>
<comment type="subcellular location">
    <subcellularLocation>
        <location evidence="1">Cell membrane</location>
        <topology evidence="1">Multi-pass membrane protein</topology>
    </subcellularLocation>
</comment>
<dbReference type="InterPro" id="IPR029020">
    <property type="entry name" value="Ammonium/urea_transptr"/>
</dbReference>
<dbReference type="PANTHER" id="PTHR10464:SF4">
    <property type="entry name" value="UREA TRANSPORTER"/>
    <property type="match status" value="1"/>
</dbReference>
<reference evidence="9" key="1">
    <citation type="submission" date="2020-06" db="EMBL/GenBank/DDBJ databases">
        <authorList>
            <consortium name="Plant Systems Biology data submission"/>
        </authorList>
    </citation>
    <scope>NUCLEOTIDE SEQUENCE</scope>
    <source>
        <strain evidence="9">D6</strain>
    </source>
</reference>
<keyword evidence="3" id="KW-1003">Cell membrane</keyword>
<evidence type="ECO:0000313" key="9">
    <source>
        <dbReference type="EMBL" id="CAB9497788.1"/>
    </source>
</evidence>
<dbReference type="GO" id="GO:0005886">
    <property type="term" value="C:plasma membrane"/>
    <property type="evidence" value="ECO:0007669"/>
    <property type="project" value="UniProtKB-SubCell"/>
</dbReference>
<dbReference type="OrthoDB" id="426293at2759"/>
<dbReference type="Proteomes" id="UP001153069">
    <property type="component" value="Unassembled WGS sequence"/>
</dbReference>